<gene>
    <name evidence="2" type="ORF">CIT31_03485</name>
</gene>
<dbReference type="EMBL" id="NPKH01000011">
    <property type="protein sequence ID" value="PAP96782.1"/>
    <property type="molecule type" value="Genomic_DNA"/>
</dbReference>
<dbReference type="SUPFAM" id="SSF54909">
    <property type="entry name" value="Dimeric alpha+beta barrel"/>
    <property type="match status" value="1"/>
</dbReference>
<evidence type="ECO:0000313" key="2">
    <source>
        <dbReference type="EMBL" id="PAP96782.1"/>
    </source>
</evidence>
<protein>
    <recommendedName>
        <fullName evidence="1">DUF1330 domain-containing protein</fullName>
    </recommendedName>
</protein>
<dbReference type="Proteomes" id="UP000215931">
    <property type="component" value="Unassembled WGS sequence"/>
</dbReference>
<sequence>MSKKGYWVVMLTVTDPDGYQRYRDAIGDAISRYDGRYLVRGGQVTNPEGSEFDRHVVVEFDSYQTALNCYQSPAYQTALRNRLAASTGHFAIIEGA</sequence>
<dbReference type="OrthoDB" id="9806380at2"/>
<reference evidence="2 3" key="1">
    <citation type="submission" date="2017-08" db="EMBL/GenBank/DDBJ databases">
        <title>Mesorhizobium wenxinae sp. nov., a novel rhizobial species isolated from root nodules of chickpea (Cicer arietinum L.).</title>
        <authorList>
            <person name="Zhang J."/>
        </authorList>
    </citation>
    <scope>NUCLEOTIDE SEQUENCE [LARGE SCALE GENOMIC DNA]</scope>
    <source>
        <strain evidence="3">WYCCWR 10019</strain>
    </source>
</reference>
<feature type="domain" description="DUF1330" evidence="1">
    <location>
        <begin position="4"/>
        <end position="95"/>
    </location>
</feature>
<dbReference type="Pfam" id="PF07045">
    <property type="entry name" value="DUF1330"/>
    <property type="match status" value="1"/>
</dbReference>
<dbReference type="RefSeq" id="WP_095517449.1">
    <property type="nucleotide sequence ID" value="NZ_NPKH01000011.1"/>
</dbReference>
<dbReference type="InterPro" id="IPR010753">
    <property type="entry name" value="DUF1330"/>
</dbReference>
<dbReference type="Gene3D" id="3.30.70.100">
    <property type="match status" value="1"/>
</dbReference>
<comment type="caution">
    <text evidence="2">The sequence shown here is derived from an EMBL/GenBank/DDBJ whole genome shotgun (WGS) entry which is preliminary data.</text>
</comment>
<dbReference type="AlphaFoldDB" id="A0A271KLZ5"/>
<keyword evidence="3" id="KW-1185">Reference proteome</keyword>
<dbReference type="InterPro" id="IPR011008">
    <property type="entry name" value="Dimeric_a/b-barrel"/>
</dbReference>
<evidence type="ECO:0000259" key="1">
    <source>
        <dbReference type="Pfam" id="PF07045"/>
    </source>
</evidence>
<accession>A0A271KLZ5</accession>
<proteinExistence type="predicted"/>
<organism evidence="2 3">
    <name type="scientific">Mesorhizobium wenxiniae</name>
    <dbReference type="NCBI Taxonomy" id="2014805"/>
    <lineage>
        <taxon>Bacteria</taxon>
        <taxon>Pseudomonadati</taxon>
        <taxon>Pseudomonadota</taxon>
        <taxon>Alphaproteobacteria</taxon>
        <taxon>Hyphomicrobiales</taxon>
        <taxon>Phyllobacteriaceae</taxon>
        <taxon>Mesorhizobium</taxon>
    </lineage>
</organism>
<evidence type="ECO:0000313" key="3">
    <source>
        <dbReference type="Proteomes" id="UP000215931"/>
    </source>
</evidence>
<name>A0A271KLZ5_9HYPH</name>
<dbReference type="PANTHER" id="PTHR41521:SF4">
    <property type="entry name" value="BLR0684 PROTEIN"/>
    <property type="match status" value="1"/>
</dbReference>
<dbReference type="PANTHER" id="PTHR41521">
    <property type="match status" value="1"/>
</dbReference>